<dbReference type="Pfam" id="PF07963">
    <property type="entry name" value="N_methyl"/>
    <property type="match status" value="1"/>
</dbReference>
<organism evidence="3 4">
    <name type="scientific">Posidoniimonas polymericola</name>
    <dbReference type="NCBI Taxonomy" id="2528002"/>
    <lineage>
        <taxon>Bacteria</taxon>
        <taxon>Pseudomonadati</taxon>
        <taxon>Planctomycetota</taxon>
        <taxon>Planctomycetia</taxon>
        <taxon>Pirellulales</taxon>
        <taxon>Lacipirellulaceae</taxon>
        <taxon>Posidoniimonas</taxon>
    </lineage>
</organism>
<evidence type="ECO:0000256" key="1">
    <source>
        <dbReference type="SAM" id="Phobius"/>
    </source>
</evidence>
<accession>A0A5C5XSP1</accession>
<evidence type="ECO:0000313" key="3">
    <source>
        <dbReference type="EMBL" id="TWT66247.1"/>
    </source>
</evidence>
<dbReference type="InterPro" id="IPR012902">
    <property type="entry name" value="N_methyl_site"/>
</dbReference>
<dbReference type="NCBIfam" id="TIGR04294">
    <property type="entry name" value="pre_pil_HX9DG"/>
    <property type="match status" value="1"/>
</dbReference>
<name>A0A5C5XSP1_9BACT</name>
<dbReference type="InterPro" id="IPR011453">
    <property type="entry name" value="DUF1559"/>
</dbReference>
<sequence length="376" mass="40357">MINRRSQPARSIDAPHLGFTLVELLVVIAIIGILIALLLPAVQSAREAARRAQCVNALKQIGLGMHNFHSARGKFPHGAYSDMAPLGKATQESWGCAWTVWVLPYIEGQSIYDRLLFGEDTNGAVNNNGSGWFDPYNYRIVGNTTVPVYQCPSSPITERPQSGGAFGDPWLPRDIMLNHFAGISGFGVPQTGTSEFTLVGFNESRKTRAQFGVSSSGGILFAGGAIGARKILDGTSKTLMVSEQNDVLFADGGQELKIGTGLGYGWLIGSNKSSPPKLTHPNASGDWRAHQCTTVRYAINQKSGWRYREEFDQPSSDSRLTGVGVIGSNIPLNSAHPGGVNALFGDGSVTFLQDSLELPVLAAISTRDEGQIANHE</sequence>
<dbReference type="RefSeq" id="WP_261342780.1">
    <property type="nucleotide sequence ID" value="NZ_SJPO01000017.1"/>
</dbReference>
<keyword evidence="1" id="KW-0472">Membrane</keyword>
<feature type="transmembrane region" description="Helical" evidence="1">
    <location>
        <begin position="21"/>
        <end position="42"/>
    </location>
</feature>
<protein>
    <recommendedName>
        <fullName evidence="2">DUF1559 domain-containing protein</fullName>
    </recommendedName>
</protein>
<gene>
    <name evidence="3" type="ORF">Pla123a_47710</name>
</gene>
<dbReference type="PANTHER" id="PTHR30093">
    <property type="entry name" value="GENERAL SECRETION PATHWAY PROTEIN G"/>
    <property type="match status" value="1"/>
</dbReference>
<dbReference type="PANTHER" id="PTHR30093:SF2">
    <property type="entry name" value="TYPE II SECRETION SYSTEM PROTEIN H"/>
    <property type="match status" value="1"/>
</dbReference>
<dbReference type="Gene3D" id="3.30.700.10">
    <property type="entry name" value="Glycoprotein, Type 4 Pilin"/>
    <property type="match status" value="1"/>
</dbReference>
<comment type="caution">
    <text evidence="3">The sequence shown here is derived from an EMBL/GenBank/DDBJ whole genome shotgun (WGS) entry which is preliminary data.</text>
</comment>
<feature type="domain" description="DUF1559" evidence="2">
    <location>
        <begin position="43"/>
        <end position="357"/>
    </location>
</feature>
<evidence type="ECO:0000313" key="4">
    <source>
        <dbReference type="Proteomes" id="UP000318478"/>
    </source>
</evidence>
<evidence type="ECO:0000259" key="2">
    <source>
        <dbReference type="Pfam" id="PF07596"/>
    </source>
</evidence>
<keyword evidence="1" id="KW-1133">Transmembrane helix</keyword>
<dbReference type="AlphaFoldDB" id="A0A5C5XSP1"/>
<dbReference type="Pfam" id="PF07596">
    <property type="entry name" value="SBP_bac_10"/>
    <property type="match status" value="1"/>
</dbReference>
<reference evidence="3 4" key="1">
    <citation type="submission" date="2019-02" db="EMBL/GenBank/DDBJ databases">
        <title>Deep-cultivation of Planctomycetes and their phenomic and genomic characterization uncovers novel biology.</title>
        <authorList>
            <person name="Wiegand S."/>
            <person name="Jogler M."/>
            <person name="Boedeker C."/>
            <person name="Pinto D."/>
            <person name="Vollmers J."/>
            <person name="Rivas-Marin E."/>
            <person name="Kohn T."/>
            <person name="Peeters S.H."/>
            <person name="Heuer A."/>
            <person name="Rast P."/>
            <person name="Oberbeckmann S."/>
            <person name="Bunk B."/>
            <person name="Jeske O."/>
            <person name="Meyerdierks A."/>
            <person name="Storesund J.E."/>
            <person name="Kallscheuer N."/>
            <person name="Luecker S."/>
            <person name="Lage O.M."/>
            <person name="Pohl T."/>
            <person name="Merkel B.J."/>
            <person name="Hornburger P."/>
            <person name="Mueller R.-W."/>
            <person name="Bruemmer F."/>
            <person name="Labrenz M."/>
            <person name="Spormann A.M."/>
            <person name="Op Den Camp H."/>
            <person name="Overmann J."/>
            <person name="Amann R."/>
            <person name="Jetten M.S.M."/>
            <person name="Mascher T."/>
            <person name="Medema M.H."/>
            <person name="Devos D.P."/>
            <person name="Kaster A.-K."/>
            <person name="Ovreas L."/>
            <person name="Rohde M."/>
            <person name="Galperin M.Y."/>
            <person name="Jogler C."/>
        </authorList>
    </citation>
    <scope>NUCLEOTIDE SEQUENCE [LARGE SCALE GENOMIC DNA]</scope>
    <source>
        <strain evidence="3 4">Pla123a</strain>
    </source>
</reference>
<dbReference type="InterPro" id="IPR045584">
    <property type="entry name" value="Pilin-like"/>
</dbReference>
<keyword evidence="1" id="KW-0812">Transmembrane</keyword>
<dbReference type="NCBIfam" id="TIGR02532">
    <property type="entry name" value="IV_pilin_GFxxxE"/>
    <property type="match status" value="1"/>
</dbReference>
<dbReference type="EMBL" id="SJPO01000017">
    <property type="protein sequence ID" value="TWT66247.1"/>
    <property type="molecule type" value="Genomic_DNA"/>
</dbReference>
<keyword evidence="4" id="KW-1185">Reference proteome</keyword>
<dbReference type="InterPro" id="IPR027558">
    <property type="entry name" value="Pre_pil_HX9DG_C"/>
</dbReference>
<dbReference type="Proteomes" id="UP000318478">
    <property type="component" value="Unassembled WGS sequence"/>
</dbReference>
<dbReference type="SUPFAM" id="SSF54523">
    <property type="entry name" value="Pili subunits"/>
    <property type="match status" value="1"/>
</dbReference>
<proteinExistence type="predicted"/>